<accession>A0ABS4IAF1</accession>
<dbReference type="Pfam" id="PF02057">
    <property type="entry name" value="Glyco_hydro_59"/>
    <property type="match status" value="1"/>
</dbReference>
<organism evidence="4 5">
    <name type="scientific">Paenibacillus aceris</name>
    <dbReference type="NCBI Taxonomy" id="869555"/>
    <lineage>
        <taxon>Bacteria</taxon>
        <taxon>Bacillati</taxon>
        <taxon>Bacillota</taxon>
        <taxon>Bacilli</taxon>
        <taxon>Bacillales</taxon>
        <taxon>Paenibacillaceae</taxon>
        <taxon>Paenibacillus</taxon>
    </lineage>
</organism>
<dbReference type="Gene3D" id="1.20.1270.90">
    <property type="entry name" value="AF1782-like"/>
    <property type="match status" value="1"/>
</dbReference>
<dbReference type="SUPFAM" id="SSF63446">
    <property type="entry name" value="Type I dockerin domain"/>
    <property type="match status" value="1"/>
</dbReference>
<dbReference type="InterPro" id="IPR016134">
    <property type="entry name" value="Dockerin_dom"/>
</dbReference>
<dbReference type="EMBL" id="JAGGKV010000045">
    <property type="protein sequence ID" value="MBP1967845.1"/>
    <property type="molecule type" value="Genomic_DNA"/>
</dbReference>
<protein>
    <recommendedName>
        <fullName evidence="3">Dockerin domain-containing protein</fullName>
    </recommendedName>
</protein>
<dbReference type="Gene3D" id="2.60.120.260">
    <property type="entry name" value="Galactose-binding domain-like"/>
    <property type="match status" value="2"/>
</dbReference>
<reference evidence="4 5" key="1">
    <citation type="submission" date="2021-03" db="EMBL/GenBank/DDBJ databases">
        <title>Genomic Encyclopedia of Type Strains, Phase IV (KMG-IV): sequencing the most valuable type-strain genomes for metagenomic binning, comparative biology and taxonomic classification.</title>
        <authorList>
            <person name="Goeker M."/>
        </authorList>
    </citation>
    <scope>NUCLEOTIDE SEQUENCE [LARGE SCALE GENOMIC DNA]</scope>
    <source>
        <strain evidence="4 5">DSM 24950</strain>
    </source>
</reference>
<dbReference type="Gene3D" id="2.60.40.680">
    <property type="match status" value="1"/>
</dbReference>
<dbReference type="InterPro" id="IPR008965">
    <property type="entry name" value="CBM2/CBM3_carb-bd_dom_sf"/>
</dbReference>
<comment type="caution">
    <text evidence="4">The sequence shown here is derived from an EMBL/GenBank/DDBJ whole genome shotgun (WGS) entry which is preliminary data.</text>
</comment>
<dbReference type="InterPro" id="IPR013780">
    <property type="entry name" value="Glyco_hydro_b"/>
</dbReference>
<dbReference type="PANTHER" id="PTHR15172">
    <property type="entry name" value="GALACTOCEREBROSIDASE"/>
    <property type="match status" value="1"/>
</dbReference>
<dbReference type="SUPFAM" id="SSF51445">
    <property type="entry name" value="(Trans)glycosidases"/>
    <property type="match status" value="1"/>
</dbReference>
<dbReference type="PROSITE" id="PS51766">
    <property type="entry name" value="DOCKERIN"/>
    <property type="match status" value="1"/>
</dbReference>
<dbReference type="InterPro" id="IPR049161">
    <property type="entry name" value="GH59_cat"/>
</dbReference>
<dbReference type="Pfam" id="PF00404">
    <property type="entry name" value="Dockerin_1"/>
    <property type="match status" value="1"/>
</dbReference>
<dbReference type="Gene3D" id="3.20.20.80">
    <property type="entry name" value="Glycosidases"/>
    <property type="match status" value="1"/>
</dbReference>
<dbReference type="Pfam" id="PF21708">
    <property type="entry name" value="Glyco_hydro_59_C"/>
    <property type="match status" value="1"/>
</dbReference>
<evidence type="ECO:0000256" key="1">
    <source>
        <dbReference type="SAM" id="MobiDB-lite"/>
    </source>
</evidence>
<feature type="signal peptide" evidence="2">
    <location>
        <begin position="1"/>
        <end position="31"/>
    </location>
</feature>
<sequence length="1705" mass="183120">MIRSKTLRKSIACILAAVLVISLYPTMPAFAADPLPKVVTIDGAAADTNPANTFKGYGVVSGNNTSRLLLDYKEEHPTQYWEIMNQLFNQDTGAGINDIKIEMGNDSNTSSGTEPATKRSADEVANVRRGAGFVFAADAKTINPNIKVSILRWTQPNWVQPWSDGNTDPSVPATLASYERMYKWYKDTAIAINVTYGYLLDYINPDRNETGTPNVNFIKWFANRMRSDSSFPNYDKIKIIASDENTSLNIPTRMLADADLMKAVDVMAYHYNLATSADYLKVNEQNQKEVWYSEGVAPQTLAKYRANSDNVFGGVASSLDIAGRFIAMYTQGKRTHYMYQPAVSAFYSGAPYSSKEIIAARDPWSGYYAPDVGINTTMHFTQFAAKDWMYIPNASAGVIGSRGNSEMDGNVTDAEYNRLAFVSPDKKDFSVVMVNDSDRVANYQFDVKKNISNAGNPAQVWETRGPDAAQAYDANWYKKLGSISATDNGDAYTYTLTVKPHSMVSLTSTVNNPNTGNARTEYARKTSIPAQSVLDVDGSNSAILYEDDFEYSSYPAVNGLSYLERRGGTPRYTADQGGAFEVYGGIGKDGSNGMKQMIYSDNKPGTWATTPFSYTVLGDERWANYQTSIDFKMDLDAAHTGENYVAVGMRHKLNGTTADSESGYKFRIYADGTWRLIRLTATVASGTIANFDASKWHRISIKAVEKFITASLDGEVVTSYTDNASGSPLTGQVMIQSSLRQSVFDNLKVEAVNGYVPYVTDRVDDLDSRIVYHEGSFPWTHNLAGGAGRLNRTITNSGTSITSASTTKIEGTLNRWYTINPSNMSAWSSNASNAWSGENGSYASLTFSGTGIAVYGIGQGTSSVARMDVYLDDFGTGSNHDTSKRVLTNKGFSNGSSSQLIYQVSGLAPGVHTIKVVKTAATSGSGNYISIEKAVVAADATTPTYLELPFTGTGFNLVGDTGSGTADIFVDNTLVDPNVTIPAATINRSDVYTYRGLTDGPHTLKLVVKAGNIYLDSIDILGTVYGTVSKTALSALITQLSSYSEGDYMPAEWTPFANALAAAQAALTDNHATQYAVDSALDALQSAANALKLKKQPVTVTGTYPAIVATKVGEAVTGLPQSIKVTLADGTTDVDANINWLNNTANRYTAPYSTVQITGEIVGGKNLVINAQVEVVPSNLVYFIDPGVTGDTTPPYTAIKDYVGNGLLNDKADQPSTSDTVWGHTPVDANYKYKAITGAVVPTDKSQTGVYGSDTVNQPLGYVLPLTAGNYTITSFHRDWWSNSNRTMDISLNYNDEQGNPVKVPVRTGLIAGSDGVMVTYDFTLPADGTVKYIVNNTYTGNQAALISYLGVAKRVVYTPANKAALQNKIAEAQSLTMTEYTAETWSTLQQALSAALTVNNNVSATQAEVDAAAAALQTAISGLQAVPKVLKVSLSVSDNVYTGQSFDVTYGLTSVTEAIYAQDLSIMYDPQKVEYLSSNTLNEGIQIVSESGIQANGMRLIVASLGSGNAVKNDGDLIKLHFKAKSLTASTETTISLANVLVSNATGVETQLEGTSQRVRITYVDRAALNSLISNAQSKHDSSTEGTSTGQYPQGTKAALQAAINSAQAVASNLTATQAEVNQAAADLNAALQSFLGSVITGIPGDVDGSGKVSIGDLAIVAKYYGKRSTDEDWALAKFADINNDNVIDISDLAAIARWILGIQ</sequence>
<evidence type="ECO:0000313" key="5">
    <source>
        <dbReference type="Proteomes" id="UP001519344"/>
    </source>
</evidence>
<keyword evidence="5" id="KW-1185">Reference proteome</keyword>
<dbReference type="InterPro" id="IPR017853">
    <property type="entry name" value="GH"/>
</dbReference>
<dbReference type="InterPro" id="IPR002102">
    <property type="entry name" value="Cohesin_dom"/>
</dbReference>
<dbReference type="CDD" id="cd14256">
    <property type="entry name" value="Dockerin_I"/>
    <property type="match status" value="1"/>
</dbReference>
<feature type="region of interest" description="Disordered" evidence="1">
    <location>
        <begin position="103"/>
        <end position="122"/>
    </location>
</feature>
<keyword evidence="2" id="KW-0732">Signal</keyword>
<dbReference type="RefSeq" id="WP_167063096.1">
    <property type="nucleotide sequence ID" value="NZ_JAAOZR010000029.1"/>
</dbReference>
<dbReference type="InterPro" id="IPR036439">
    <property type="entry name" value="Dockerin_dom_sf"/>
</dbReference>
<feature type="compositionally biased region" description="Polar residues" evidence="1">
    <location>
        <begin position="105"/>
        <end position="114"/>
    </location>
</feature>
<dbReference type="Proteomes" id="UP001519344">
    <property type="component" value="Unassembled WGS sequence"/>
</dbReference>
<dbReference type="PROSITE" id="PS00018">
    <property type="entry name" value="EF_HAND_1"/>
    <property type="match status" value="2"/>
</dbReference>
<dbReference type="InterPro" id="IPR001286">
    <property type="entry name" value="Glyco_hydro_59"/>
</dbReference>
<evidence type="ECO:0000259" key="3">
    <source>
        <dbReference type="PROSITE" id="PS51766"/>
    </source>
</evidence>
<dbReference type="SUPFAM" id="SSF49384">
    <property type="entry name" value="Carbohydrate-binding domain"/>
    <property type="match status" value="1"/>
</dbReference>
<dbReference type="InterPro" id="IPR018247">
    <property type="entry name" value="EF_Hand_1_Ca_BS"/>
</dbReference>
<name>A0ABS4IAF1_9BACL</name>
<dbReference type="Pfam" id="PF07554">
    <property type="entry name" value="FIVAR"/>
    <property type="match status" value="3"/>
</dbReference>
<dbReference type="InterPro" id="IPR049162">
    <property type="entry name" value="GH59_C"/>
</dbReference>
<dbReference type="PANTHER" id="PTHR15172:SF1">
    <property type="entry name" value="GALACTOCEREBROSIDASE"/>
    <property type="match status" value="1"/>
</dbReference>
<dbReference type="CDD" id="cd08547">
    <property type="entry name" value="Type_II_cohesin"/>
    <property type="match status" value="1"/>
</dbReference>
<gene>
    <name evidence="4" type="ORF">J2Z65_007127</name>
</gene>
<dbReference type="Gene3D" id="1.10.1330.10">
    <property type="entry name" value="Dockerin domain"/>
    <property type="match status" value="1"/>
</dbReference>
<dbReference type="Gene3D" id="2.60.120.560">
    <property type="entry name" value="Exo-inulinase, domain 1"/>
    <property type="match status" value="1"/>
</dbReference>
<evidence type="ECO:0000313" key="4">
    <source>
        <dbReference type="EMBL" id="MBP1967845.1"/>
    </source>
</evidence>
<dbReference type="Gene3D" id="2.60.40.1180">
    <property type="entry name" value="Golgi alpha-mannosidase II"/>
    <property type="match status" value="1"/>
</dbReference>
<evidence type="ECO:0000256" key="2">
    <source>
        <dbReference type="SAM" id="SignalP"/>
    </source>
</evidence>
<dbReference type="InterPro" id="IPR002105">
    <property type="entry name" value="Dockerin_1_rpt"/>
</dbReference>
<feature type="domain" description="Dockerin" evidence="3">
    <location>
        <begin position="1641"/>
        <end position="1705"/>
    </location>
</feature>
<dbReference type="Pfam" id="PF00963">
    <property type="entry name" value="Cohesin"/>
    <property type="match status" value="1"/>
</dbReference>
<feature type="chain" id="PRO_5045088945" description="Dockerin domain-containing protein" evidence="2">
    <location>
        <begin position="32"/>
        <end position="1705"/>
    </location>
</feature>
<proteinExistence type="predicted"/>
<dbReference type="Gene3D" id="1.20.1270.70">
    <property type="entry name" value="Designed single chain three-helix bundle"/>
    <property type="match status" value="2"/>
</dbReference>